<evidence type="ECO:0000313" key="2">
    <source>
        <dbReference type="Proteomes" id="UP000004703"/>
    </source>
</evidence>
<gene>
    <name evidence="1" type="ORF">SADFL11_3328</name>
</gene>
<dbReference type="RefSeq" id="WP_008194397.1">
    <property type="nucleotide sequence ID" value="NZ_CM011002.1"/>
</dbReference>
<reference evidence="1 2" key="1">
    <citation type="submission" date="2008-01" db="EMBL/GenBank/DDBJ databases">
        <authorList>
            <person name="Wagner-Dobler I."/>
            <person name="Ferriera S."/>
            <person name="Johnson J."/>
            <person name="Kravitz S."/>
            <person name="Beeson K."/>
            <person name="Sutton G."/>
            <person name="Rogers Y.-H."/>
            <person name="Friedman R."/>
            <person name="Frazier M."/>
            <person name="Venter J.C."/>
        </authorList>
    </citation>
    <scope>NUCLEOTIDE SEQUENCE [LARGE SCALE GENOMIC DNA]</scope>
    <source>
        <strain evidence="2">DSM 17067 / NCIMB 14079 / DFL-11</strain>
    </source>
</reference>
<dbReference type="AlphaFoldDB" id="A0A5E8H2E1"/>
<sequence>MIAVFKFFALTKTGRLCAAVLVGAVFIASVYALGGNHARLKDRAKDLETALELEQGRARDDAYLQNLEDDHLCLEYFRNIGRVQDLDDCRALRGVHSE</sequence>
<protein>
    <submittedName>
        <fullName evidence="1">Uncharacterized protein</fullName>
    </submittedName>
</protein>
<organism evidence="1 2">
    <name type="scientific">Roseibium alexandrii (strain DSM 17067 / NCIMB 14079 / DFL-11)</name>
    <name type="common">Labrenzia alexandrii</name>
    <dbReference type="NCBI Taxonomy" id="244592"/>
    <lineage>
        <taxon>Bacteria</taxon>
        <taxon>Pseudomonadati</taxon>
        <taxon>Pseudomonadota</taxon>
        <taxon>Alphaproteobacteria</taxon>
        <taxon>Hyphomicrobiales</taxon>
        <taxon>Stappiaceae</taxon>
        <taxon>Roseibium</taxon>
    </lineage>
</organism>
<accession>A0A5E8H2E1</accession>
<comment type="caution">
    <text evidence="1">The sequence shown here is derived from an EMBL/GenBank/DDBJ whole genome shotgun (WGS) entry which is preliminary data.</text>
</comment>
<dbReference type="Proteomes" id="UP000004703">
    <property type="component" value="Chromosome"/>
</dbReference>
<proteinExistence type="predicted"/>
<evidence type="ECO:0000313" key="1">
    <source>
        <dbReference type="EMBL" id="EEE46039.1"/>
    </source>
</evidence>
<dbReference type="EMBL" id="ACCU02000002">
    <property type="protein sequence ID" value="EEE46039.1"/>
    <property type="molecule type" value="Genomic_DNA"/>
</dbReference>
<reference evidence="1 2" key="2">
    <citation type="submission" date="2013-04" db="EMBL/GenBank/DDBJ databases">
        <authorList>
            <person name="Fiebig A."/>
            <person name="Pradella S."/>
            <person name="Wagner-Doebler I."/>
        </authorList>
    </citation>
    <scope>NUCLEOTIDE SEQUENCE [LARGE SCALE GENOMIC DNA]</scope>
    <source>
        <strain evidence="2">DSM 17067 / NCIMB 14079 / DFL-11</strain>
    </source>
</reference>
<name>A0A5E8H2E1_ROSAD</name>